<keyword evidence="3" id="KW-1185">Reference proteome</keyword>
<feature type="region of interest" description="Disordered" evidence="1">
    <location>
        <begin position="265"/>
        <end position="284"/>
    </location>
</feature>
<dbReference type="OrthoDB" id="1521716at2"/>
<evidence type="ECO:0000313" key="3">
    <source>
        <dbReference type="Proteomes" id="UP000270046"/>
    </source>
</evidence>
<name>A0A494VY76_9SPHI</name>
<dbReference type="PANTHER" id="PTHR41339">
    <property type="entry name" value="LIPL48"/>
    <property type="match status" value="1"/>
</dbReference>
<protein>
    <recommendedName>
        <fullName evidence="4">T9SS C-terminal target domain-containing protein</fullName>
    </recommendedName>
</protein>
<gene>
    <name evidence="2" type="ORF">HYN43_025445</name>
</gene>
<organism evidence="2 3">
    <name type="scientific">Mucilaginibacter celer</name>
    <dbReference type="NCBI Taxonomy" id="2305508"/>
    <lineage>
        <taxon>Bacteria</taxon>
        <taxon>Pseudomonadati</taxon>
        <taxon>Bacteroidota</taxon>
        <taxon>Sphingobacteriia</taxon>
        <taxon>Sphingobacteriales</taxon>
        <taxon>Sphingobacteriaceae</taxon>
        <taxon>Mucilaginibacter</taxon>
    </lineage>
</organism>
<dbReference type="PANTHER" id="PTHR41339:SF1">
    <property type="entry name" value="SECRETED PROTEIN"/>
    <property type="match status" value="1"/>
</dbReference>
<dbReference type="KEGG" id="muh:HYN43_025445"/>
<proteinExistence type="predicted"/>
<dbReference type="Proteomes" id="UP000270046">
    <property type="component" value="Chromosome"/>
</dbReference>
<dbReference type="AlphaFoldDB" id="A0A494VY76"/>
<evidence type="ECO:0000256" key="1">
    <source>
        <dbReference type="SAM" id="MobiDB-lite"/>
    </source>
</evidence>
<feature type="compositionally biased region" description="Polar residues" evidence="1">
    <location>
        <begin position="265"/>
        <end position="279"/>
    </location>
</feature>
<reference evidence="2 3" key="1">
    <citation type="submission" date="2018-10" db="EMBL/GenBank/DDBJ databases">
        <title>Genome sequencing of Mucilaginibacter sp. HYN0043.</title>
        <authorList>
            <person name="Kim M."/>
            <person name="Yi H."/>
        </authorList>
    </citation>
    <scope>NUCLEOTIDE SEQUENCE [LARGE SCALE GENOMIC DNA]</scope>
    <source>
        <strain evidence="2 3">HYN0043</strain>
    </source>
</reference>
<evidence type="ECO:0000313" key="2">
    <source>
        <dbReference type="EMBL" id="AYL98420.1"/>
    </source>
</evidence>
<evidence type="ECO:0008006" key="4">
    <source>
        <dbReference type="Google" id="ProtNLM"/>
    </source>
</evidence>
<sequence>MSSCKKEAAVSTADSSSEDFGKVNTKAADYAESSLPKDTLSGNISSNITLTKNKVWVLKGIVAVDNATITIEAGTVVVGVVDANNKPGTLVICRHGQINAVGTNTSPIIFTSRNLVDGNTFTTAQPGDFGGVVLLGQAPVNVANKTIEGLDAIEPFDNRYGGAVPTHSSGTIKYARIEYAGYILSPNNELNGLTCGGVGSGTSLDHIEVAYGKDDSFEFFGGTVNASYLVSLAPDDDNFDFDNGFTGTLQYCLAVADIYATHSASGTNSDSNGIESDNNAPAEDGTFSLTPKTHPIVKNLTIIGANAINVWSAPGYLYAARIRRGSEMEISNSIFLGYPEALNFDATTSGFVTSGVTKVTNNVISAFTTAVNPTSLNTKIDASGNKRNVFATNSNGFARLTQPYLNNTKSYLNVIPTSASPATAGGWGAFNNTSRPVWFNANWTKYYF</sequence>
<accession>A0A494VY76</accession>
<dbReference type="EMBL" id="CP032869">
    <property type="protein sequence ID" value="AYL98420.1"/>
    <property type="molecule type" value="Genomic_DNA"/>
</dbReference>